<dbReference type="Gene3D" id="1.10.357.140">
    <property type="entry name" value="UbiA prenyltransferase"/>
    <property type="match status" value="1"/>
</dbReference>
<dbReference type="InterPro" id="IPR000537">
    <property type="entry name" value="UbiA_prenyltransferase"/>
</dbReference>
<sequence length="268" mass="29622">MPHIFYWIYISTWSIRFHYICCGHFGNVVNVLLCKYHQSILEVPYDSQMNRTKNRVLVRGLISSFHAAGFALTTAAAGTCLLYFGANGTAAILGLATWTLYTWIYTTMKRSTIYNTWVGSIVGAIPPLIGWAGSSGSLAPGALIAAGILPDYSKAGYRMMSVLEPDLCLKVSLRHSIALIGICSAAPLLDLTDWTFAVDSLPLNIYLSILAYKFYQNSDSASSRKLFHFTLIHLPLLLTLLVLGKKSKELSENKKPSEMEKNINATIK</sequence>
<dbReference type="InterPro" id="IPR006369">
    <property type="entry name" value="Protohaem_IX_farnesylTrfase"/>
</dbReference>
<reference evidence="8" key="1">
    <citation type="submission" date="2021-02" db="EMBL/GenBank/DDBJ databases">
        <authorList>
            <person name="Bekaert M."/>
        </authorList>
    </citation>
    <scope>NUCLEOTIDE SEQUENCE</scope>
    <source>
        <strain evidence="8">IoA-00</strain>
    </source>
</reference>
<evidence type="ECO:0000313" key="8">
    <source>
        <dbReference type="EMBL" id="CAF2982394.1"/>
    </source>
</evidence>
<keyword evidence="5" id="KW-0350">Heme biosynthesis</keyword>
<evidence type="ECO:0000256" key="4">
    <source>
        <dbReference type="ARBA" id="ARBA00022989"/>
    </source>
</evidence>
<dbReference type="OrthoDB" id="5211at2759"/>
<dbReference type="Proteomes" id="UP000675881">
    <property type="component" value="Chromosome 6"/>
</dbReference>
<evidence type="ECO:0000313" key="9">
    <source>
        <dbReference type="Proteomes" id="UP000675881"/>
    </source>
</evidence>
<evidence type="ECO:0000256" key="7">
    <source>
        <dbReference type="ARBA" id="ARBA00030253"/>
    </source>
</evidence>
<evidence type="ECO:0000256" key="5">
    <source>
        <dbReference type="ARBA" id="ARBA00023133"/>
    </source>
</evidence>
<dbReference type="GO" id="GO:0006784">
    <property type="term" value="P:heme A biosynthetic process"/>
    <property type="evidence" value="ECO:0007669"/>
    <property type="project" value="TreeGrafter"/>
</dbReference>
<gene>
    <name evidence="8" type="ORF">LSAA_11894</name>
</gene>
<keyword evidence="3" id="KW-0812">Transmembrane</keyword>
<keyword evidence="4" id="KW-1133">Transmembrane helix</keyword>
<evidence type="ECO:0000256" key="6">
    <source>
        <dbReference type="ARBA" id="ARBA00023136"/>
    </source>
</evidence>
<accession>A0A7R8D0C0</accession>
<dbReference type="EMBL" id="HG994585">
    <property type="protein sequence ID" value="CAF2982394.1"/>
    <property type="molecule type" value="Genomic_DNA"/>
</dbReference>
<organism evidence="8 9">
    <name type="scientific">Lepeophtheirus salmonis</name>
    <name type="common">Salmon louse</name>
    <name type="synonym">Caligus salmonis</name>
    <dbReference type="NCBI Taxonomy" id="72036"/>
    <lineage>
        <taxon>Eukaryota</taxon>
        <taxon>Metazoa</taxon>
        <taxon>Ecdysozoa</taxon>
        <taxon>Arthropoda</taxon>
        <taxon>Crustacea</taxon>
        <taxon>Multicrustacea</taxon>
        <taxon>Hexanauplia</taxon>
        <taxon>Copepoda</taxon>
        <taxon>Siphonostomatoida</taxon>
        <taxon>Caligidae</taxon>
        <taxon>Lepeophtheirus</taxon>
    </lineage>
</organism>
<dbReference type="GO" id="GO:0008495">
    <property type="term" value="F:protoheme IX farnesyltransferase activity"/>
    <property type="evidence" value="ECO:0007669"/>
    <property type="project" value="InterPro"/>
</dbReference>
<dbReference type="PANTHER" id="PTHR43448:SF2">
    <property type="entry name" value="PROTOHEME IX FARNESYLTRANSFERASE, MITOCHONDRIAL"/>
    <property type="match status" value="1"/>
</dbReference>
<evidence type="ECO:0000256" key="3">
    <source>
        <dbReference type="ARBA" id="ARBA00022692"/>
    </source>
</evidence>
<evidence type="ECO:0000256" key="2">
    <source>
        <dbReference type="ARBA" id="ARBA00022679"/>
    </source>
</evidence>
<dbReference type="InterPro" id="IPR044878">
    <property type="entry name" value="UbiA_sf"/>
</dbReference>
<dbReference type="CDD" id="cd13957">
    <property type="entry name" value="PT_UbiA_Cox10"/>
    <property type="match status" value="1"/>
</dbReference>
<dbReference type="GO" id="GO:0016020">
    <property type="term" value="C:membrane"/>
    <property type="evidence" value="ECO:0007669"/>
    <property type="project" value="UniProtKB-SubCell"/>
</dbReference>
<evidence type="ECO:0000256" key="1">
    <source>
        <dbReference type="ARBA" id="ARBA00004141"/>
    </source>
</evidence>
<dbReference type="AlphaFoldDB" id="A0A7R8D0C0"/>
<keyword evidence="6" id="KW-0472">Membrane</keyword>
<keyword evidence="9" id="KW-1185">Reference proteome</keyword>
<dbReference type="PANTHER" id="PTHR43448">
    <property type="entry name" value="PROTOHEME IX FARNESYLTRANSFERASE, MITOCHONDRIAL"/>
    <property type="match status" value="1"/>
</dbReference>
<proteinExistence type="predicted"/>
<name>A0A7R8D0C0_LEPSM</name>
<comment type="subcellular location">
    <subcellularLocation>
        <location evidence="1">Membrane</location>
        <topology evidence="1">Multi-pass membrane protein</topology>
    </subcellularLocation>
</comment>
<protein>
    <recommendedName>
        <fullName evidence="7">Heme O synthase</fullName>
    </recommendedName>
</protein>
<keyword evidence="2 8" id="KW-0808">Transferase</keyword>
<dbReference type="Pfam" id="PF01040">
    <property type="entry name" value="UbiA"/>
    <property type="match status" value="1"/>
</dbReference>
<dbReference type="GO" id="GO:0005739">
    <property type="term" value="C:mitochondrion"/>
    <property type="evidence" value="ECO:0007669"/>
    <property type="project" value="TreeGrafter"/>
</dbReference>